<proteinExistence type="predicted"/>
<protein>
    <recommendedName>
        <fullName evidence="2">DUF418 domain-containing protein</fullName>
    </recommendedName>
</protein>
<feature type="transmembrane region" description="Helical" evidence="1">
    <location>
        <begin position="162"/>
        <end position="183"/>
    </location>
</feature>
<gene>
    <name evidence="3" type="ORF">BET10_02900</name>
</gene>
<keyword evidence="1" id="KW-0812">Transmembrane</keyword>
<evidence type="ECO:0000259" key="2">
    <source>
        <dbReference type="Pfam" id="PF04235"/>
    </source>
</evidence>
<feature type="transmembrane region" description="Helical" evidence="1">
    <location>
        <begin position="203"/>
        <end position="222"/>
    </location>
</feature>
<dbReference type="InterPro" id="IPR007349">
    <property type="entry name" value="DUF418"/>
</dbReference>
<feature type="transmembrane region" description="Helical" evidence="1">
    <location>
        <begin position="106"/>
        <end position="127"/>
    </location>
</feature>
<dbReference type="PANTHER" id="PTHR30590:SF2">
    <property type="entry name" value="INNER MEMBRANE PROTEIN"/>
    <property type="match status" value="1"/>
</dbReference>
<keyword evidence="1" id="KW-1133">Transmembrane helix</keyword>
<keyword evidence="1" id="KW-0472">Membrane</keyword>
<organism evidence="3 4">
    <name type="scientific">Pseudoalteromonas amylolytica</name>
    <dbReference type="NCBI Taxonomy" id="1859457"/>
    <lineage>
        <taxon>Bacteria</taxon>
        <taxon>Pseudomonadati</taxon>
        <taxon>Pseudomonadota</taxon>
        <taxon>Gammaproteobacteria</taxon>
        <taxon>Alteromonadales</taxon>
        <taxon>Pseudoalteromonadaceae</taxon>
        <taxon>Pseudoalteromonas</taxon>
    </lineage>
</organism>
<dbReference type="EMBL" id="MKJU01000005">
    <property type="protein sequence ID" value="OHU92975.1"/>
    <property type="molecule type" value="Genomic_DNA"/>
</dbReference>
<name>A0A1S1N0N7_9GAMM</name>
<evidence type="ECO:0000313" key="4">
    <source>
        <dbReference type="Proteomes" id="UP000179786"/>
    </source>
</evidence>
<accession>A0A1S1N0N7</accession>
<evidence type="ECO:0000256" key="1">
    <source>
        <dbReference type="SAM" id="Phobius"/>
    </source>
</evidence>
<dbReference type="Proteomes" id="UP000179786">
    <property type="component" value="Unassembled WGS sequence"/>
</dbReference>
<dbReference type="Pfam" id="PF04235">
    <property type="entry name" value="DUF418"/>
    <property type="match status" value="1"/>
</dbReference>
<feature type="transmembrane region" description="Helical" evidence="1">
    <location>
        <begin position="265"/>
        <end position="289"/>
    </location>
</feature>
<dbReference type="AlphaFoldDB" id="A0A1S1N0N7"/>
<dbReference type="PANTHER" id="PTHR30590">
    <property type="entry name" value="INNER MEMBRANE PROTEIN"/>
    <property type="match status" value="1"/>
</dbReference>
<feature type="domain" description="DUF418" evidence="2">
    <location>
        <begin position="188"/>
        <end position="334"/>
    </location>
</feature>
<comment type="caution">
    <text evidence="3">The sequence shown here is derived from an EMBL/GenBank/DDBJ whole genome shotgun (WGS) entry which is preliminary data.</text>
</comment>
<feature type="transmembrane region" description="Helical" evidence="1">
    <location>
        <begin position="234"/>
        <end position="253"/>
    </location>
</feature>
<feature type="transmembrane region" description="Helical" evidence="1">
    <location>
        <begin position="301"/>
        <end position="320"/>
    </location>
</feature>
<keyword evidence="4" id="KW-1185">Reference proteome</keyword>
<dbReference type="InterPro" id="IPR052529">
    <property type="entry name" value="Bact_Transport_Assoc"/>
</dbReference>
<dbReference type="STRING" id="1859457.BET10_02900"/>
<evidence type="ECO:0000313" key="3">
    <source>
        <dbReference type="EMBL" id="OHU92975.1"/>
    </source>
</evidence>
<reference evidence="3 4" key="1">
    <citation type="submission" date="2016-09" db="EMBL/GenBank/DDBJ databases">
        <title>Pseudoalteromonas amylolytica sp. nov., isolated from the surface seawater.</title>
        <authorList>
            <person name="Wu Y.-H."/>
            <person name="Cheng H."/>
            <person name="Jin X.-B."/>
            <person name="Wang C.-S."/>
            <person name="Xu X.-W."/>
        </authorList>
    </citation>
    <scope>NUCLEOTIDE SEQUENCE [LARGE SCALE GENOMIC DNA]</scope>
    <source>
        <strain evidence="3 4">JW1</strain>
    </source>
</reference>
<sequence>MYYFGLFETGYVGLSQAHVGDEITEYINVLLLDGRFRSLFCMLFGAALVIQHEKSNDVSALKPRLKCLIIFGILHGFLVWPGDILLSYGLAGLLALGYLHRNQATVLFHGFAMVLVSSALLAAFMLFGDGETIYRDSSAFDDILLRAPTDLISLLIHNASMFAIMILMLPILTIWNSLGVMLIGVYCYRAGVFSGGLAKPDLLRVIVIVGMMSLASTLLLYFEPKQLSALNDGIVWVNAVFGALLITHLNTWLSPMSWLSNWLSAIGKLALTCYLLQSLVLVTFFVWIAPEARAKFNRVDYLQVALVGVGLQLLFAPIYLKCFQQGPFEWLLRKYGH</sequence>